<dbReference type="SUPFAM" id="SSF141673">
    <property type="entry name" value="MOSC N-terminal domain-like"/>
    <property type="match status" value="1"/>
</dbReference>
<dbReference type="InterPro" id="IPR005303">
    <property type="entry name" value="MOCOS_middle"/>
</dbReference>
<dbReference type="Proteomes" id="UP001500729">
    <property type="component" value="Unassembled WGS sequence"/>
</dbReference>
<dbReference type="PROSITE" id="PS51340">
    <property type="entry name" value="MOSC"/>
    <property type="match status" value="1"/>
</dbReference>
<dbReference type="Pfam" id="PF03473">
    <property type="entry name" value="MOSC"/>
    <property type="match status" value="1"/>
</dbReference>
<evidence type="ECO:0000313" key="3">
    <source>
        <dbReference type="Proteomes" id="UP001500729"/>
    </source>
</evidence>
<dbReference type="Pfam" id="PF03476">
    <property type="entry name" value="MOSC_N"/>
    <property type="match status" value="1"/>
</dbReference>
<comment type="caution">
    <text evidence="2">The sequence shown here is derived from an EMBL/GenBank/DDBJ whole genome shotgun (WGS) entry which is preliminary data.</text>
</comment>
<evidence type="ECO:0000313" key="2">
    <source>
        <dbReference type="EMBL" id="GAA0521824.1"/>
    </source>
</evidence>
<sequence length="292" mass="30945">MPASHVGAVSVLRRYPVKSMLGEVVESCEVTERGVAGDRAYALLDVETGRIASAKNPRLWRALPTIRADHDGDHVAMTLPGAGAPESSLSTADPARAGAALSAYLGREVALVSRKPGGATLQRSDPDEVLASGLDAEVHIEENEFGSLAPPGTLVDAAPVHLITTATLAAIDEHAGAPVDPVRYRPNIVVDTPELGGFAENDWSQRYARIGAEVVLRVIVGTPRCAIPTLAHGDLPVNREALRIPARHNTITTERYGRGAVAGVYAEVVRPGRIRRGDRVELDSGFDAAERV</sequence>
<name>A0ABP3MJQ4_SACER</name>
<protein>
    <submittedName>
        <fullName evidence="2">MOSC domain-containing protein</fullName>
    </submittedName>
</protein>
<dbReference type="PANTHER" id="PTHR36930">
    <property type="entry name" value="METAL-SULFUR CLUSTER BIOSYNTHESIS PROTEINS YUAD-RELATED"/>
    <property type="match status" value="1"/>
</dbReference>
<organism evidence="2 3">
    <name type="scientific">Saccharopolyspora erythraea</name>
    <name type="common">Streptomyces erythraeus</name>
    <dbReference type="NCBI Taxonomy" id="1836"/>
    <lineage>
        <taxon>Bacteria</taxon>
        <taxon>Bacillati</taxon>
        <taxon>Actinomycetota</taxon>
        <taxon>Actinomycetes</taxon>
        <taxon>Pseudonocardiales</taxon>
        <taxon>Pseudonocardiaceae</taxon>
        <taxon>Saccharopolyspora</taxon>
    </lineage>
</organism>
<dbReference type="SUPFAM" id="SSF50800">
    <property type="entry name" value="PK beta-barrel domain-like"/>
    <property type="match status" value="1"/>
</dbReference>
<reference evidence="3" key="1">
    <citation type="journal article" date="2019" name="Int. J. Syst. Evol. Microbiol.">
        <title>The Global Catalogue of Microorganisms (GCM) 10K type strain sequencing project: providing services to taxonomists for standard genome sequencing and annotation.</title>
        <authorList>
            <consortium name="The Broad Institute Genomics Platform"/>
            <consortium name="The Broad Institute Genome Sequencing Center for Infectious Disease"/>
            <person name="Wu L."/>
            <person name="Ma J."/>
        </authorList>
    </citation>
    <scope>NUCLEOTIDE SEQUENCE [LARGE SCALE GENOMIC DNA]</scope>
    <source>
        <strain evidence="3">JCM 10303</strain>
    </source>
</reference>
<proteinExistence type="predicted"/>
<dbReference type="Gene3D" id="2.40.33.20">
    <property type="entry name" value="PK beta-barrel domain-like"/>
    <property type="match status" value="1"/>
</dbReference>
<dbReference type="InterPro" id="IPR052716">
    <property type="entry name" value="MOSC_domain"/>
</dbReference>
<dbReference type="EMBL" id="BAAAGS010000010">
    <property type="protein sequence ID" value="GAA0521824.1"/>
    <property type="molecule type" value="Genomic_DNA"/>
</dbReference>
<dbReference type="InterPro" id="IPR011037">
    <property type="entry name" value="Pyrv_Knase-like_insert_dom_sf"/>
</dbReference>
<accession>A0ABP3MJQ4</accession>
<feature type="domain" description="MOSC" evidence="1">
    <location>
        <begin position="134"/>
        <end position="283"/>
    </location>
</feature>
<dbReference type="PANTHER" id="PTHR36930:SF1">
    <property type="entry name" value="MOSC DOMAIN-CONTAINING PROTEIN"/>
    <property type="match status" value="1"/>
</dbReference>
<dbReference type="InterPro" id="IPR005302">
    <property type="entry name" value="MoCF_Sase_C"/>
</dbReference>
<keyword evidence="3" id="KW-1185">Reference proteome</keyword>
<dbReference type="RefSeq" id="WP_346138360.1">
    <property type="nucleotide sequence ID" value="NZ_BAAAGS010000010.1"/>
</dbReference>
<gene>
    <name evidence="2" type="ORF">GCM10009533_21190</name>
</gene>
<evidence type="ECO:0000259" key="1">
    <source>
        <dbReference type="PROSITE" id="PS51340"/>
    </source>
</evidence>